<comment type="domain">
    <text evidence="8">The N-terminal region contains the highly conserved SGGXDS motif, predicted to be a P-loop motif involved in ATP binding.</text>
</comment>
<dbReference type="InterPro" id="IPR015262">
    <property type="entry name" value="tRNA_Ile_lys_synt_subst-bd"/>
</dbReference>
<dbReference type="GO" id="GO:0005524">
    <property type="term" value="F:ATP binding"/>
    <property type="evidence" value="ECO:0007669"/>
    <property type="project" value="UniProtKB-UniRule"/>
</dbReference>
<accession>A0A975BES1</accession>
<dbReference type="Pfam" id="PF01171">
    <property type="entry name" value="ATP_bind_3"/>
    <property type="match status" value="1"/>
</dbReference>
<dbReference type="CDD" id="cd01992">
    <property type="entry name" value="TilS_N"/>
    <property type="match status" value="1"/>
</dbReference>
<evidence type="ECO:0000256" key="7">
    <source>
        <dbReference type="ARBA" id="ARBA00048539"/>
    </source>
</evidence>
<dbReference type="InterPro" id="IPR012795">
    <property type="entry name" value="tRNA_Ile_lys_synt_N"/>
</dbReference>
<evidence type="ECO:0000256" key="2">
    <source>
        <dbReference type="ARBA" id="ARBA00022490"/>
    </source>
</evidence>
<dbReference type="Pfam" id="PF11734">
    <property type="entry name" value="TilS_C"/>
    <property type="match status" value="1"/>
</dbReference>
<dbReference type="EMBL" id="CP061799">
    <property type="protein sequence ID" value="QTA83770.1"/>
    <property type="molecule type" value="Genomic_DNA"/>
</dbReference>
<organism evidence="10 11">
    <name type="scientific">Desulfonema limicola</name>
    <dbReference type="NCBI Taxonomy" id="45656"/>
    <lineage>
        <taxon>Bacteria</taxon>
        <taxon>Pseudomonadati</taxon>
        <taxon>Thermodesulfobacteriota</taxon>
        <taxon>Desulfobacteria</taxon>
        <taxon>Desulfobacterales</taxon>
        <taxon>Desulfococcaceae</taxon>
        <taxon>Desulfonema</taxon>
    </lineage>
</organism>
<dbReference type="SUPFAM" id="SSF52402">
    <property type="entry name" value="Adenine nucleotide alpha hydrolases-like"/>
    <property type="match status" value="1"/>
</dbReference>
<feature type="binding site" evidence="8">
    <location>
        <begin position="37"/>
        <end position="42"/>
    </location>
    <ligand>
        <name>ATP</name>
        <dbReference type="ChEBI" id="CHEBI:30616"/>
    </ligand>
</feature>
<dbReference type="InterPro" id="IPR012094">
    <property type="entry name" value="tRNA_Ile_lys_synt"/>
</dbReference>
<sequence>MSVLPVIFNNKFLKAVFGTINKYRMLAPYDSVLAGVSGGPDSIVLVNVLRHFCSKFSLNLGIAHLNHCLRGENSDNDACFVAELSRRLELPCFIERKDVKLFQKQNKLSLEEAGRRVRYDFFEQTAKKNGYNKIALGHHADDNAELVLMYMIRGSGPRGLSGISPVRSQRYIRPLIHNTRHEIMEFIQTNDLAYVIDMSNQDTRYLRNRIRHQLIPDLKALYNPEISCSLNRLSSIIRDEEQWIEEITAPVFKSCVIWEKKGQINLCISELNKLHDSAKRRVIRKTIEQVKGSLRRISFSHIEDILTLAKTNKGPGALDLPDQVRVKKNHKSILIVKEKSDLRSVHFNSCLDIIPYKYTIQKPGSLNINETGMCLNFSVLETGFEDLDFRENNQAFFDMDMVKFPLIVRTFIPGDRFTPQGMTGTQKVKKFFINNKISAKDRARCPILVCQNKIIWLAGFRIDESVKVTQSTRKVLKAELLLA</sequence>
<proteinExistence type="inferred from homology"/>
<evidence type="ECO:0000313" key="11">
    <source>
        <dbReference type="Proteomes" id="UP000663720"/>
    </source>
</evidence>
<dbReference type="InterPro" id="IPR012796">
    <property type="entry name" value="Lysidine-tRNA-synth_C"/>
</dbReference>
<evidence type="ECO:0000256" key="6">
    <source>
        <dbReference type="ARBA" id="ARBA00022840"/>
    </source>
</evidence>
<keyword evidence="2 8" id="KW-0963">Cytoplasm</keyword>
<evidence type="ECO:0000256" key="4">
    <source>
        <dbReference type="ARBA" id="ARBA00022694"/>
    </source>
</evidence>
<dbReference type="GO" id="GO:0006400">
    <property type="term" value="P:tRNA modification"/>
    <property type="evidence" value="ECO:0007669"/>
    <property type="project" value="UniProtKB-UniRule"/>
</dbReference>
<keyword evidence="3 8" id="KW-0436">Ligase</keyword>
<evidence type="ECO:0000256" key="3">
    <source>
        <dbReference type="ARBA" id="ARBA00022598"/>
    </source>
</evidence>
<dbReference type="NCBIfam" id="TIGR02432">
    <property type="entry name" value="lysidine_TilS_N"/>
    <property type="match status" value="1"/>
</dbReference>
<dbReference type="SMART" id="SM00977">
    <property type="entry name" value="TilS_C"/>
    <property type="match status" value="1"/>
</dbReference>
<feature type="domain" description="Lysidine-tRNA(Ile) synthetase C-terminal" evidence="9">
    <location>
        <begin position="406"/>
        <end position="478"/>
    </location>
</feature>
<comment type="similarity">
    <text evidence="8">Belongs to the tRNA(Ile)-lysidine synthase family.</text>
</comment>
<dbReference type="Pfam" id="PF09179">
    <property type="entry name" value="TilS"/>
    <property type="match status" value="1"/>
</dbReference>
<keyword evidence="11" id="KW-1185">Reference proteome</keyword>
<dbReference type="NCBIfam" id="TIGR02433">
    <property type="entry name" value="lysidine_TilS_C"/>
    <property type="match status" value="1"/>
</dbReference>
<dbReference type="PANTHER" id="PTHR43033:SF1">
    <property type="entry name" value="TRNA(ILE)-LYSIDINE SYNTHASE-RELATED"/>
    <property type="match status" value="1"/>
</dbReference>
<dbReference type="KEGG" id="dli:dnl_61850"/>
<evidence type="ECO:0000313" key="10">
    <source>
        <dbReference type="EMBL" id="QTA83770.1"/>
    </source>
</evidence>
<comment type="subcellular location">
    <subcellularLocation>
        <location evidence="1 8">Cytoplasm</location>
    </subcellularLocation>
</comment>
<evidence type="ECO:0000256" key="5">
    <source>
        <dbReference type="ARBA" id="ARBA00022741"/>
    </source>
</evidence>
<gene>
    <name evidence="8 10" type="primary">tilS</name>
    <name evidence="10" type="ORF">dnl_61850</name>
</gene>
<comment type="function">
    <text evidence="8">Ligates lysine onto the cytidine present at position 34 of the AUA codon-specific tRNA(Ile) that contains the anticodon CAU, in an ATP-dependent manner. Cytidine is converted to lysidine, thus changing the amino acid specificity of the tRNA from methionine to isoleucine.</text>
</comment>
<evidence type="ECO:0000256" key="8">
    <source>
        <dbReference type="HAMAP-Rule" id="MF_01161"/>
    </source>
</evidence>
<dbReference type="HAMAP" id="MF_01161">
    <property type="entry name" value="tRNA_Ile_lys_synt"/>
    <property type="match status" value="1"/>
</dbReference>
<dbReference type="PANTHER" id="PTHR43033">
    <property type="entry name" value="TRNA(ILE)-LYSIDINE SYNTHASE-RELATED"/>
    <property type="match status" value="1"/>
</dbReference>
<dbReference type="GO" id="GO:0005737">
    <property type="term" value="C:cytoplasm"/>
    <property type="evidence" value="ECO:0007669"/>
    <property type="project" value="UniProtKB-SubCell"/>
</dbReference>
<keyword evidence="4 8" id="KW-0819">tRNA processing</keyword>
<dbReference type="GO" id="GO:0032267">
    <property type="term" value="F:tRNA(Ile)-lysidine synthase activity"/>
    <property type="evidence" value="ECO:0007669"/>
    <property type="project" value="UniProtKB-EC"/>
</dbReference>
<keyword evidence="6 8" id="KW-0067">ATP-binding</keyword>
<dbReference type="SUPFAM" id="SSF82829">
    <property type="entry name" value="MesJ substrate recognition domain-like"/>
    <property type="match status" value="1"/>
</dbReference>
<dbReference type="Proteomes" id="UP000663720">
    <property type="component" value="Chromosome"/>
</dbReference>
<name>A0A975BES1_9BACT</name>
<dbReference type="InterPro" id="IPR011063">
    <property type="entry name" value="TilS/TtcA_N"/>
</dbReference>
<dbReference type="Gene3D" id="3.40.50.620">
    <property type="entry name" value="HUPs"/>
    <property type="match status" value="1"/>
</dbReference>
<dbReference type="SUPFAM" id="SSF56037">
    <property type="entry name" value="PheT/TilS domain"/>
    <property type="match status" value="1"/>
</dbReference>
<dbReference type="EC" id="6.3.4.19" evidence="8"/>
<reference evidence="10" key="1">
    <citation type="journal article" date="2021" name="Microb. Physiol.">
        <title>Proteogenomic Insights into the Physiology of Marine, Sulfate-Reducing, Filamentous Desulfonema limicola and Desulfonema magnum.</title>
        <authorList>
            <person name="Schnaars V."/>
            <person name="Wohlbrand L."/>
            <person name="Scheve S."/>
            <person name="Hinrichs C."/>
            <person name="Reinhardt R."/>
            <person name="Rabus R."/>
        </authorList>
    </citation>
    <scope>NUCLEOTIDE SEQUENCE</scope>
    <source>
        <strain evidence="10">5ac10</strain>
    </source>
</reference>
<evidence type="ECO:0000256" key="1">
    <source>
        <dbReference type="ARBA" id="ARBA00004496"/>
    </source>
</evidence>
<keyword evidence="5 8" id="KW-0547">Nucleotide-binding</keyword>
<dbReference type="AlphaFoldDB" id="A0A975BES1"/>
<evidence type="ECO:0000259" key="9">
    <source>
        <dbReference type="SMART" id="SM00977"/>
    </source>
</evidence>
<dbReference type="InterPro" id="IPR014729">
    <property type="entry name" value="Rossmann-like_a/b/a_fold"/>
</dbReference>
<comment type="catalytic activity">
    <reaction evidence="7 8">
        <text>cytidine(34) in tRNA(Ile2) + L-lysine + ATP = lysidine(34) in tRNA(Ile2) + AMP + diphosphate + H(+)</text>
        <dbReference type="Rhea" id="RHEA:43744"/>
        <dbReference type="Rhea" id="RHEA-COMP:10625"/>
        <dbReference type="Rhea" id="RHEA-COMP:10670"/>
        <dbReference type="ChEBI" id="CHEBI:15378"/>
        <dbReference type="ChEBI" id="CHEBI:30616"/>
        <dbReference type="ChEBI" id="CHEBI:32551"/>
        <dbReference type="ChEBI" id="CHEBI:33019"/>
        <dbReference type="ChEBI" id="CHEBI:82748"/>
        <dbReference type="ChEBI" id="CHEBI:83665"/>
        <dbReference type="ChEBI" id="CHEBI:456215"/>
        <dbReference type="EC" id="6.3.4.19"/>
    </reaction>
</comment>
<protein>
    <recommendedName>
        <fullName evidence="8">tRNA(Ile)-lysidine synthase</fullName>
        <ecNumber evidence="8">6.3.4.19</ecNumber>
    </recommendedName>
    <alternativeName>
        <fullName evidence="8">tRNA(Ile)-2-lysyl-cytidine synthase</fullName>
    </alternativeName>
    <alternativeName>
        <fullName evidence="8">tRNA(Ile)-lysidine synthetase</fullName>
    </alternativeName>
</protein>
<dbReference type="Gene3D" id="1.20.59.20">
    <property type="match status" value="1"/>
</dbReference>
<dbReference type="RefSeq" id="WP_207689569.1">
    <property type="nucleotide sequence ID" value="NZ_CP061799.1"/>
</dbReference>